<protein>
    <submittedName>
        <fullName evidence="1">T9SS type A sorting domain-containing protein</fullName>
    </submittedName>
</protein>
<dbReference type="InterPro" id="IPR026444">
    <property type="entry name" value="Secre_tail"/>
</dbReference>
<gene>
    <name evidence="1" type="ORF">ENV79_00525</name>
</gene>
<proteinExistence type="predicted"/>
<name>A0A7V5XYV1_UNCW3</name>
<comment type="caution">
    <text evidence="1">The sequence shown here is derived from an EMBL/GenBank/DDBJ whole genome shotgun (WGS) entry which is preliminary data.</text>
</comment>
<evidence type="ECO:0000313" key="1">
    <source>
        <dbReference type="EMBL" id="HHR48120.1"/>
    </source>
</evidence>
<organism evidence="1">
    <name type="scientific">candidate division WOR-3 bacterium</name>
    <dbReference type="NCBI Taxonomy" id="2052148"/>
    <lineage>
        <taxon>Bacteria</taxon>
        <taxon>Bacteria division WOR-3</taxon>
    </lineage>
</organism>
<reference evidence="1" key="1">
    <citation type="journal article" date="2020" name="mSystems">
        <title>Genome- and Community-Level Interaction Insights into Carbon Utilization and Element Cycling Functions of Hydrothermarchaeota in Hydrothermal Sediment.</title>
        <authorList>
            <person name="Zhou Z."/>
            <person name="Liu Y."/>
            <person name="Xu W."/>
            <person name="Pan J."/>
            <person name="Luo Z.H."/>
            <person name="Li M."/>
        </authorList>
    </citation>
    <scope>NUCLEOTIDE SEQUENCE [LARGE SCALE GENOMIC DNA]</scope>
    <source>
        <strain evidence="1">SpSt-791</strain>
    </source>
</reference>
<accession>A0A7V5XYV1</accession>
<dbReference type="Gene3D" id="2.60.120.260">
    <property type="entry name" value="Galactose-binding domain-like"/>
    <property type="match status" value="1"/>
</dbReference>
<sequence length="231" mass="26398">MKKTIFILILFNLLFGDNILINPSFEIWIDTLGVHLPFGWLTSEIIRESSAIKSTAAHTGRFACQLIGSDTVAFVTTMSIVRPSFRYNFSGFVKTNNLFPGAFYLQFLNLFLNPIGNPTVIPVYYSPQYRQYTARITAPESTFYITVSLIILPGNNVLVDDVTLEETSSVAIKEDFYNEKRNFKITVYNNLGKKLGTFFSQNLKDYNFPSGVYFLKISDRKTIRIKKVVKF</sequence>
<dbReference type="NCBIfam" id="TIGR04183">
    <property type="entry name" value="Por_Secre_tail"/>
    <property type="match status" value="1"/>
</dbReference>
<dbReference type="AlphaFoldDB" id="A0A7V5XYV1"/>
<dbReference type="EMBL" id="DTHS01000008">
    <property type="protein sequence ID" value="HHR48120.1"/>
    <property type="molecule type" value="Genomic_DNA"/>
</dbReference>